<dbReference type="Proteomes" id="UP001157125">
    <property type="component" value="Unassembled WGS sequence"/>
</dbReference>
<dbReference type="InterPro" id="IPR010662">
    <property type="entry name" value="RBBP9/YdeN"/>
</dbReference>
<evidence type="ECO:0008006" key="4">
    <source>
        <dbReference type="Google" id="ProtNLM"/>
    </source>
</evidence>
<evidence type="ECO:0000256" key="1">
    <source>
        <dbReference type="SAM" id="MobiDB-lite"/>
    </source>
</evidence>
<dbReference type="Gene3D" id="3.40.50.1820">
    <property type="entry name" value="alpha/beta hydrolase"/>
    <property type="match status" value="1"/>
</dbReference>
<evidence type="ECO:0000313" key="3">
    <source>
        <dbReference type="Proteomes" id="UP001157125"/>
    </source>
</evidence>
<evidence type="ECO:0000313" key="2">
    <source>
        <dbReference type="EMBL" id="GMA33928.1"/>
    </source>
</evidence>
<comment type="caution">
    <text evidence="2">The sequence shown here is derived from an EMBL/GenBank/DDBJ whole genome shotgun (WGS) entry which is preliminary data.</text>
</comment>
<name>A0ABQ6IA31_9MICO</name>
<protein>
    <recommendedName>
        <fullName evidence="4">Alpha/beta hydrolase family protein</fullName>
    </recommendedName>
</protein>
<keyword evidence="3" id="KW-1185">Reference proteome</keyword>
<dbReference type="SUPFAM" id="SSF53474">
    <property type="entry name" value="alpha/beta-Hydrolases"/>
    <property type="match status" value="1"/>
</dbReference>
<dbReference type="EMBL" id="BSUN01000001">
    <property type="protein sequence ID" value="GMA33928.1"/>
    <property type="molecule type" value="Genomic_DNA"/>
</dbReference>
<dbReference type="Pfam" id="PF06821">
    <property type="entry name" value="Ser_hydrolase"/>
    <property type="match status" value="1"/>
</dbReference>
<accession>A0ABQ6IA31</accession>
<dbReference type="InterPro" id="IPR029058">
    <property type="entry name" value="AB_hydrolase_fold"/>
</dbReference>
<sequence length="104" mass="10622">MAANAGRVRGALLVAPPDPGRPTAPEAIQGFARDAFEQVGGPAIAVASADDPYGSLEHAQWYAAQTRAPLTVIGSYGHINADSGLGAWPQGLELLESLALATAE</sequence>
<organism evidence="2 3">
    <name type="scientific">Demequina litorisediminis</name>
    <dbReference type="NCBI Taxonomy" id="1849022"/>
    <lineage>
        <taxon>Bacteria</taxon>
        <taxon>Bacillati</taxon>
        <taxon>Actinomycetota</taxon>
        <taxon>Actinomycetes</taxon>
        <taxon>Micrococcales</taxon>
        <taxon>Demequinaceae</taxon>
        <taxon>Demequina</taxon>
    </lineage>
</organism>
<proteinExistence type="predicted"/>
<feature type="region of interest" description="Disordered" evidence="1">
    <location>
        <begin position="1"/>
        <end position="21"/>
    </location>
</feature>
<gene>
    <name evidence="2" type="ORF">GCM10025876_01320</name>
</gene>
<reference evidence="3" key="1">
    <citation type="journal article" date="2019" name="Int. J. Syst. Evol. Microbiol.">
        <title>The Global Catalogue of Microorganisms (GCM) 10K type strain sequencing project: providing services to taxonomists for standard genome sequencing and annotation.</title>
        <authorList>
            <consortium name="The Broad Institute Genomics Platform"/>
            <consortium name="The Broad Institute Genome Sequencing Center for Infectious Disease"/>
            <person name="Wu L."/>
            <person name="Ma J."/>
        </authorList>
    </citation>
    <scope>NUCLEOTIDE SEQUENCE [LARGE SCALE GENOMIC DNA]</scope>
    <source>
        <strain evidence="3">NBRC 112299</strain>
    </source>
</reference>